<evidence type="ECO:0000256" key="1">
    <source>
        <dbReference type="SAM" id="Phobius"/>
    </source>
</evidence>
<keyword evidence="1" id="KW-0472">Membrane</keyword>
<evidence type="ECO:0000313" key="4">
    <source>
        <dbReference type="Proteomes" id="UP000626220"/>
    </source>
</evidence>
<dbReference type="AlphaFoldDB" id="A0A8J3M6V1"/>
<dbReference type="Pfam" id="PF07331">
    <property type="entry name" value="TctB"/>
    <property type="match status" value="1"/>
</dbReference>
<dbReference type="RefSeq" id="WP_189679510.1">
    <property type="nucleotide sequence ID" value="NZ_BNCJ01000003.1"/>
</dbReference>
<evidence type="ECO:0000313" key="3">
    <source>
        <dbReference type="EMBL" id="GHF44940.1"/>
    </source>
</evidence>
<keyword evidence="1" id="KW-1133">Transmembrane helix</keyword>
<dbReference type="InterPro" id="IPR009936">
    <property type="entry name" value="DUF1468"/>
</dbReference>
<organism evidence="3 4">
    <name type="scientific">Seohaeicola zhoushanensis</name>
    <dbReference type="NCBI Taxonomy" id="1569283"/>
    <lineage>
        <taxon>Bacteria</taxon>
        <taxon>Pseudomonadati</taxon>
        <taxon>Pseudomonadota</taxon>
        <taxon>Alphaproteobacteria</taxon>
        <taxon>Rhodobacterales</taxon>
        <taxon>Roseobacteraceae</taxon>
        <taxon>Seohaeicola</taxon>
    </lineage>
</organism>
<sequence>MTTKLRERLPDLVGALCAILVGLLALRESYTYDMGSLTNMGPGYFPSLLAIGMIVLGLLLVFTALRMPPAGFVRDGLSLWPVMIICASLIAFALLIERFGIIPAIFASVFLSTFASDNRNIPRSLLLAAITALCCAGLFVYLLGLSMKVFAI</sequence>
<accession>A0A8J3M6V1</accession>
<evidence type="ECO:0000259" key="2">
    <source>
        <dbReference type="Pfam" id="PF07331"/>
    </source>
</evidence>
<keyword evidence="1" id="KW-0812">Transmembrane</keyword>
<comment type="caution">
    <text evidence="3">The sequence shown here is derived from an EMBL/GenBank/DDBJ whole genome shotgun (WGS) entry which is preliminary data.</text>
</comment>
<feature type="transmembrane region" description="Helical" evidence="1">
    <location>
        <begin position="125"/>
        <end position="144"/>
    </location>
</feature>
<feature type="transmembrane region" description="Helical" evidence="1">
    <location>
        <begin position="43"/>
        <end position="65"/>
    </location>
</feature>
<feature type="domain" description="DUF1468" evidence="2">
    <location>
        <begin position="13"/>
        <end position="147"/>
    </location>
</feature>
<feature type="transmembrane region" description="Helical" evidence="1">
    <location>
        <begin position="77"/>
        <end position="95"/>
    </location>
</feature>
<keyword evidence="4" id="KW-1185">Reference proteome</keyword>
<proteinExistence type="predicted"/>
<dbReference type="Proteomes" id="UP000626220">
    <property type="component" value="Unassembled WGS sequence"/>
</dbReference>
<reference evidence="3" key="2">
    <citation type="submission" date="2020-09" db="EMBL/GenBank/DDBJ databases">
        <authorList>
            <person name="Sun Q."/>
            <person name="Kim S."/>
        </authorList>
    </citation>
    <scope>NUCLEOTIDE SEQUENCE</scope>
    <source>
        <strain evidence="3">KCTC 42650</strain>
    </source>
</reference>
<dbReference type="EMBL" id="BNCJ01000003">
    <property type="protein sequence ID" value="GHF44940.1"/>
    <property type="molecule type" value="Genomic_DNA"/>
</dbReference>
<feature type="transmembrane region" description="Helical" evidence="1">
    <location>
        <begin position="101"/>
        <end position="118"/>
    </location>
</feature>
<reference evidence="3" key="1">
    <citation type="journal article" date="2014" name="Int. J. Syst. Evol. Microbiol.">
        <title>Complete genome sequence of Corynebacterium casei LMG S-19264T (=DSM 44701T), isolated from a smear-ripened cheese.</title>
        <authorList>
            <consortium name="US DOE Joint Genome Institute (JGI-PGF)"/>
            <person name="Walter F."/>
            <person name="Albersmeier A."/>
            <person name="Kalinowski J."/>
            <person name="Ruckert C."/>
        </authorList>
    </citation>
    <scope>NUCLEOTIDE SEQUENCE</scope>
    <source>
        <strain evidence="3">KCTC 42650</strain>
    </source>
</reference>
<name>A0A8J3M6V1_9RHOB</name>
<gene>
    <name evidence="3" type="ORF">GCM10017056_15660</name>
</gene>
<protein>
    <submittedName>
        <fullName evidence="3">Membrane protein</fullName>
    </submittedName>
</protein>